<evidence type="ECO:0000313" key="1">
    <source>
        <dbReference type="EMBL" id="KIE13858.1"/>
    </source>
</evidence>
<dbReference type="EMBL" id="JHEG02000001">
    <property type="protein sequence ID" value="KIE13858.1"/>
    <property type="molecule type" value="Genomic_DNA"/>
</dbReference>
<proteinExistence type="predicted"/>
<name>A0A0C1RE12_9CYAN</name>
<organism evidence="1">
    <name type="scientific">Tolypothrix bouteillei VB521301</name>
    <dbReference type="NCBI Taxonomy" id="1479485"/>
    <lineage>
        <taxon>Bacteria</taxon>
        <taxon>Bacillati</taxon>
        <taxon>Cyanobacteriota</taxon>
        <taxon>Cyanophyceae</taxon>
        <taxon>Nostocales</taxon>
        <taxon>Tolypothrichaceae</taxon>
        <taxon>Tolypothrix</taxon>
    </lineage>
</organism>
<sequence length="64" mass="6987">MNIDFQNQYSYQKQIIIAQKLVMEDKSTSKISNLQNAQIAGGVVDAETVTAHQIGGQITNCSSN</sequence>
<accession>A0A0C1RE12</accession>
<protein>
    <submittedName>
        <fullName evidence="1">Uncharacterized protein</fullName>
    </submittedName>
</protein>
<reference evidence="1" key="1">
    <citation type="journal article" date="2015" name="Genome Announc.">
        <title>Draft Genome Sequence of Tolypothrix boutellei Strain VB521301.</title>
        <authorList>
            <person name="Chandrababunaidu M.M."/>
            <person name="Singh D."/>
            <person name="Sen D."/>
            <person name="Bhan S."/>
            <person name="Das S."/>
            <person name="Gupta A."/>
            <person name="Adhikary S.P."/>
            <person name="Tripathy S."/>
        </authorList>
    </citation>
    <scope>NUCLEOTIDE SEQUENCE</scope>
    <source>
        <strain evidence="1">VB521301</strain>
    </source>
</reference>
<gene>
    <name evidence="1" type="ORF">DA73_0200175</name>
</gene>
<comment type="caution">
    <text evidence="1">The sequence shown here is derived from an EMBL/GenBank/DDBJ whole genome shotgun (WGS) entry which is preliminary data.</text>
</comment>
<dbReference type="OrthoDB" id="518174at2"/>
<dbReference type="AlphaFoldDB" id="A0A0C1RE12"/>